<dbReference type="SUPFAM" id="SSF56112">
    <property type="entry name" value="Protein kinase-like (PK-like)"/>
    <property type="match status" value="1"/>
</dbReference>
<dbReference type="InterPro" id="IPR041726">
    <property type="entry name" value="ACAD10_11_N"/>
</dbReference>
<dbReference type="PANTHER" id="PTHR47829:SF1">
    <property type="entry name" value="HAD FAMILY PHOSPHATASE"/>
    <property type="match status" value="1"/>
</dbReference>
<dbReference type="GeneID" id="42002968"/>
<reference evidence="2 3" key="1">
    <citation type="journal article" date="2019" name="Sci. Rep.">
        <title>Comparative genomics of chytrid fungi reveal insights into the obligate biotrophic and pathogenic lifestyle of Synchytrium endobioticum.</title>
        <authorList>
            <person name="van de Vossenberg B.T.L.H."/>
            <person name="Warris S."/>
            <person name="Nguyen H.D.T."/>
            <person name="van Gent-Pelzer M.P.E."/>
            <person name="Joly D.L."/>
            <person name="van de Geest H.C."/>
            <person name="Bonants P.J.M."/>
            <person name="Smith D.S."/>
            <person name="Levesque C.A."/>
            <person name="van der Lee T.A.J."/>
        </authorList>
    </citation>
    <scope>NUCLEOTIDE SEQUENCE [LARGE SCALE GENOMIC DNA]</scope>
    <source>
        <strain evidence="2 3">JEL517</strain>
    </source>
</reference>
<dbReference type="InterPro" id="IPR008271">
    <property type="entry name" value="Ser/Thr_kinase_AS"/>
</dbReference>
<name>A0A507CDC5_9FUNG</name>
<dbReference type="CDD" id="cd05154">
    <property type="entry name" value="ACAD10_11_N-like"/>
    <property type="match status" value="1"/>
</dbReference>
<accession>A0A507CDC5</accession>
<dbReference type="AlphaFoldDB" id="A0A507CDC5"/>
<keyword evidence="3" id="KW-1185">Reference proteome</keyword>
<organism evidence="2 3">
    <name type="scientific">Synchytrium microbalum</name>
    <dbReference type="NCBI Taxonomy" id="1806994"/>
    <lineage>
        <taxon>Eukaryota</taxon>
        <taxon>Fungi</taxon>
        <taxon>Fungi incertae sedis</taxon>
        <taxon>Chytridiomycota</taxon>
        <taxon>Chytridiomycota incertae sedis</taxon>
        <taxon>Chytridiomycetes</taxon>
        <taxon>Synchytriales</taxon>
        <taxon>Synchytriaceae</taxon>
        <taxon>Synchytrium</taxon>
    </lineage>
</organism>
<sequence length="376" mass="42249">MEGDNQHGQDVTEFRAGHEFDVKKLESYLVQHVSDLVAPIELKQFKLGQSNPSFFVVDAKGSKFVVRKKPPGSLISKQAHAVEREYKVIRALSQNSNYPVPKAYVLCEDSSVIGSPFFVMSFIAGRIFSSPLLPTVPYNDRRTYYFEMIDQMAHLHKIDVKKVGLEDYGRLGGYYERQLKNLSNLSKVQGSVKDKTGNPIGPMTRQDELEDWLRKNMVADEVTLFHGDIKSDNVIYDMNEPKIVAVLDWELSTIGHPLADLAHTPQMWYTPAPKGLRDAPRPLPIPEADELIRRYCQTAGREYPIKNWAFCIVFAMFRGTVIRQGIAARVALGQNNSAYAANYVNFRELGDICLEVLDGGPLSKLTGFGSSASQKL</sequence>
<comment type="caution">
    <text evidence="2">The sequence shown here is derived from an EMBL/GenBank/DDBJ whole genome shotgun (WGS) entry which is preliminary data.</text>
</comment>
<dbReference type="EMBL" id="QEAO01000006">
    <property type="protein sequence ID" value="TPX35924.1"/>
    <property type="molecule type" value="Genomic_DNA"/>
</dbReference>
<dbReference type="Gene3D" id="3.90.1200.10">
    <property type="match status" value="1"/>
</dbReference>
<feature type="domain" description="Aminoglycoside phosphotransferase" evidence="1">
    <location>
        <begin position="42"/>
        <end position="278"/>
    </location>
</feature>
<dbReference type="OrthoDB" id="191037at2759"/>
<dbReference type="STRING" id="1806994.A0A507CDC5"/>
<dbReference type="Proteomes" id="UP000319731">
    <property type="component" value="Unassembled WGS sequence"/>
</dbReference>
<dbReference type="Gene3D" id="3.30.200.20">
    <property type="entry name" value="Phosphorylase Kinase, domain 1"/>
    <property type="match status" value="1"/>
</dbReference>
<dbReference type="GO" id="GO:0004672">
    <property type="term" value="F:protein kinase activity"/>
    <property type="evidence" value="ECO:0007669"/>
    <property type="project" value="InterPro"/>
</dbReference>
<evidence type="ECO:0000313" key="3">
    <source>
        <dbReference type="Proteomes" id="UP000319731"/>
    </source>
</evidence>
<gene>
    <name evidence="2" type="ORF">SmJEL517_g01743</name>
</gene>
<dbReference type="PANTHER" id="PTHR47829">
    <property type="entry name" value="HYDROLASE, PUTATIVE (AFU_ORTHOLOGUE AFUA_1G12880)-RELATED"/>
    <property type="match status" value="1"/>
</dbReference>
<evidence type="ECO:0000259" key="1">
    <source>
        <dbReference type="Pfam" id="PF01636"/>
    </source>
</evidence>
<proteinExistence type="predicted"/>
<protein>
    <recommendedName>
        <fullName evidence="1">Aminoglycoside phosphotransferase domain-containing protein</fullName>
    </recommendedName>
</protein>
<dbReference type="InterPro" id="IPR052898">
    <property type="entry name" value="ACAD10-like"/>
</dbReference>
<dbReference type="RefSeq" id="XP_031026309.1">
    <property type="nucleotide sequence ID" value="XM_031167671.1"/>
</dbReference>
<dbReference type="Pfam" id="PF01636">
    <property type="entry name" value="APH"/>
    <property type="match status" value="1"/>
</dbReference>
<dbReference type="InterPro" id="IPR011009">
    <property type="entry name" value="Kinase-like_dom_sf"/>
</dbReference>
<evidence type="ECO:0000313" key="2">
    <source>
        <dbReference type="EMBL" id="TPX35924.1"/>
    </source>
</evidence>
<dbReference type="PROSITE" id="PS00108">
    <property type="entry name" value="PROTEIN_KINASE_ST"/>
    <property type="match status" value="1"/>
</dbReference>
<dbReference type="InterPro" id="IPR002575">
    <property type="entry name" value="Aminoglycoside_PTrfase"/>
</dbReference>